<dbReference type="EMBL" id="CP071839">
    <property type="protein sequence ID" value="QTD97766.1"/>
    <property type="molecule type" value="Genomic_DNA"/>
</dbReference>
<evidence type="ECO:0000256" key="1">
    <source>
        <dbReference type="SAM" id="MobiDB-lite"/>
    </source>
</evidence>
<protein>
    <submittedName>
        <fullName evidence="2">Uncharacterized protein</fullName>
    </submittedName>
</protein>
<keyword evidence="3" id="KW-1185">Reference proteome</keyword>
<accession>A0ABX7TMD3</accession>
<dbReference type="RefSeq" id="WP_208031571.1">
    <property type="nucleotide sequence ID" value="NZ_CP071839.1"/>
</dbReference>
<gene>
    <name evidence="2" type="ORF">S1361_10450</name>
</gene>
<feature type="compositionally biased region" description="Basic and acidic residues" evidence="1">
    <location>
        <begin position="43"/>
        <end position="52"/>
    </location>
</feature>
<dbReference type="Proteomes" id="UP000663908">
    <property type="component" value="Chromosome"/>
</dbReference>
<feature type="region of interest" description="Disordered" evidence="1">
    <location>
        <begin position="1"/>
        <end position="52"/>
    </location>
</feature>
<evidence type="ECO:0000313" key="2">
    <source>
        <dbReference type="EMBL" id="QTD97766.1"/>
    </source>
</evidence>
<reference evidence="2 3" key="1">
    <citation type="submission" date="2021-03" db="EMBL/GenBank/DDBJ databases">
        <title>Complete genome sequence of Streptomyces cyanogenus S136, producer of anticancer angucycline landomycin A.</title>
        <authorList>
            <person name="Hrab P."/>
            <person name="Ruckert C."/>
            <person name="Busche T."/>
            <person name="Ostash I."/>
            <person name="Kalinowski J."/>
            <person name="Fedorenko V."/>
            <person name="Yushchuk O."/>
            <person name="Ostash B."/>
        </authorList>
    </citation>
    <scope>NUCLEOTIDE SEQUENCE [LARGE SCALE GENOMIC DNA]</scope>
    <source>
        <strain evidence="2 3">S136</strain>
    </source>
</reference>
<sequence>MKLGKALATGVAEERPLPRLVPEEEPRRPEETVRSQAAAPAEPAREEVPAAR</sequence>
<feature type="compositionally biased region" description="Basic and acidic residues" evidence="1">
    <location>
        <begin position="12"/>
        <end position="33"/>
    </location>
</feature>
<name>A0ABX7TMD3_STRCY</name>
<organism evidence="2 3">
    <name type="scientific">Streptomyces cyanogenus</name>
    <dbReference type="NCBI Taxonomy" id="80860"/>
    <lineage>
        <taxon>Bacteria</taxon>
        <taxon>Bacillati</taxon>
        <taxon>Actinomycetota</taxon>
        <taxon>Actinomycetes</taxon>
        <taxon>Kitasatosporales</taxon>
        <taxon>Streptomycetaceae</taxon>
        <taxon>Streptomyces</taxon>
    </lineage>
</organism>
<proteinExistence type="predicted"/>
<evidence type="ECO:0000313" key="3">
    <source>
        <dbReference type="Proteomes" id="UP000663908"/>
    </source>
</evidence>